<dbReference type="EMBL" id="LKCM01000499">
    <property type="protein sequence ID" value="KPQ40903.1"/>
    <property type="molecule type" value="Genomic_DNA"/>
</dbReference>
<comment type="caution">
    <text evidence="1">The sequence shown here is derived from an EMBL/GenBank/DDBJ whole genome shotgun (WGS) entry which is preliminary data.</text>
</comment>
<dbReference type="AlphaFoldDB" id="A0A0P8AAG0"/>
<reference evidence="1 2" key="1">
    <citation type="submission" date="2015-09" db="EMBL/GenBank/DDBJ databases">
        <title>A metagenomics-based metabolic model of nitrate-dependent anaerobic oxidation of methane by Methanoperedens-like archaea.</title>
        <authorList>
            <person name="Arshad A."/>
            <person name="Speth D.R."/>
            <person name="De Graaf R.M."/>
            <person name="Op Den Camp H.J."/>
            <person name="Jetten M.S."/>
            <person name="Welte C.U."/>
        </authorList>
    </citation>
    <scope>NUCLEOTIDE SEQUENCE [LARGE SCALE GENOMIC DNA]</scope>
</reference>
<dbReference type="InterPro" id="IPR027417">
    <property type="entry name" value="P-loop_NTPase"/>
</dbReference>
<sequence>MKILVTSLSGGTGKTTLAYNMAKRLSKAFFIDLTSNRHASVIFNTPMTGAGYQTFQAGHKHINELIIKSENISFLPRGPDGEIKHESLKDILGIDGFDAAIVDLQCSSIQEVLKVSSFFDVVVVPLRCDPSVKAEVWLLNTLKDNTAARIVPVILRNKPLDSKISIATKIDEGKIRKHLPVKQVFTLEYDPAVHDRTWQNLIADGNYSKVMASMIKYLHESKNGH</sequence>
<evidence type="ECO:0008006" key="3">
    <source>
        <dbReference type="Google" id="ProtNLM"/>
    </source>
</evidence>
<organism evidence="1 2">
    <name type="scientific">Candidatus Methanoperedens nitratireducens</name>
    <dbReference type="NCBI Taxonomy" id="1392998"/>
    <lineage>
        <taxon>Archaea</taxon>
        <taxon>Methanobacteriati</taxon>
        <taxon>Methanobacteriota</taxon>
        <taxon>Stenosarchaea group</taxon>
        <taxon>Methanomicrobia</taxon>
        <taxon>Methanosarcinales</taxon>
        <taxon>ANME-2 cluster</taxon>
        <taxon>Candidatus Methanoperedentaceae</taxon>
        <taxon>Candidatus Methanoperedens</taxon>
    </lineage>
</organism>
<dbReference type="Gene3D" id="3.40.50.300">
    <property type="entry name" value="P-loop containing nucleotide triphosphate hydrolases"/>
    <property type="match status" value="1"/>
</dbReference>
<dbReference type="SUPFAM" id="SSF52540">
    <property type="entry name" value="P-loop containing nucleoside triphosphate hydrolases"/>
    <property type="match status" value="1"/>
</dbReference>
<protein>
    <recommendedName>
        <fullName evidence="3">CobQ/CobB/MinD/ParA nucleotide binding domain protein</fullName>
    </recommendedName>
</protein>
<name>A0A0P8AAG0_9EURY</name>
<accession>A0A0P8AAG0</accession>
<evidence type="ECO:0000313" key="2">
    <source>
        <dbReference type="Proteomes" id="UP000050360"/>
    </source>
</evidence>
<proteinExistence type="predicted"/>
<gene>
    <name evidence="1" type="ORF">MPEBLZ_04552</name>
</gene>
<dbReference type="Proteomes" id="UP000050360">
    <property type="component" value="Unassembled WGS sequence"/>
</dbReference>
<evidence type="ECO:0000313" key="1">
    <source>
        <dbReference type="EMBL" id="KPQ40903.1"/>
    </source>
</evidence>